<dbReference type="PANTHER" id="PTHR12706:SF30">
    <property type="entry name" value="PROTEIN STRAWBERRY NOTCH-RELATED"/>
    <property type="match status" value="1"/>
</dbReference>
<dbReference type="GO" id="GO:0006355">
    <property type="term" value="P:regulation of DNA-templated transcription"/>
    <property type="evidence" value="ECO:0007669"/>
    <property type="project" value="InterPro"/>
</dbReference>
<keyword evidence="4" id="KW-0614">Plasmid</keyword>
<sequence>MSFFEADFLRKRWTMTPIQASNALRTGKSLSVDLDTGIKALGLTIPYVFRHIDPTATDGKSKLAKFQKLCDYAGLPHDHEVFAAWLAMRALRVEAGDAILLETNCEASDALATALGTVRTSNDAHTIRADRTDPDAISITSEAPAAGETGVIATPAGVIRFPGCPVTSTTGTWASALDAIDKVAVTYGRKAYDADPNAVIALDYQQPDRGGSVDADSIHEEWNPELAFHPDLKPHPAKLIQSATLATVTPPMATYRPRLPRRVISSGFISNSQFEFLVAAGEAHRRHLPTNPENPGAKAQRCGIYLADGTGAGKTNEILGAILDNKLHGRHKAVIVLAKRRHMHGFIDAWAKMGQDKRDFTFQWKAKSGADIRHAKGILVTTYSTLREYSDAEELYPRVEQVARWTGDDWDGVLAFDEAQEMRNAAGFEDVSGKSITSRQGLAGVEVQDRLYDARVIYASATGATDVHNLAYATRLGLWGPGTCFNTRSDFIRTIENGGIADLEQVTLSLKAAGLYVARSLSFDGVETRHLSVTLTADERRTYNQAAEAWIKLMQTAKHCAKLCSVPVDDEEEMAKLRKTHKISGATPFSELNGIFESSRKNSMATLIAAFKARAVIADAKVQIENGFSPVIQMQNTYEAQLDRALDRLEDPKNIRLEPAELVAFAERIPCEMQTLEKFTTAKGEEATRWTNKKDPQGNPILHPIAEQLRNEAIAEVRTIKLPLPPLDQIMLAFGPARLAEVTGRTKRLIPNKPNGDRDGATGVLLEDRTEKQRISDIEDFHNGDKQALVFSTGAGGSSLSYHAKAGTKNTARRIHYVIQLGFRADEVTQGFGRTHRSDQVQPPILTITSCDLPADRLYASRIVSSLFRLGALTQGHRHATSNGMFDERDCLDGPYAEGAWEDLQADIAEGEIEDYSWEQFMSDLGLNSSGEASEKKWDKTQHTYVLTNVNKMINRVAALTDRRQDIIFDHLRERIDGRIEKAIAEGTFNAGPETLKATSLEIIGEKVLQLDDVHGSATRLLRIRKRSELATTSFGEAYKTFLSRRHSLMGRAVFCKHNTTGQVALICPGRAVDDMLGRKVATKDIITPTGSANRFARVVDREPWRPFTDMELMESLWNAQVEAAPQESTSYVTLVSDALLPIWTALAQASGYRNAVYRLQTDDGRQIVGRPLAAGKLEHFMTCLEESTAPTDSEVAEITEQLKTGARVAVATPNKHPHFIFGEFTGDVMTGLSIDLGSAPCPSLSTALNVLPTQGAGRGAGAVLSVASTAKGVQKALSVILACCPAVFVEEDDVSKQGTGSGQPAAGKAASTAVPASAAAQAMVA</sequence>
<evidence type="ECO:0000259" key="2">
    <source>
        <dbReference type="Pfam" id="PF13871"/>
    </source>
</evidence>
<evidence type="ECO:0000313" key="5">
    <source>
        <dbReference type="Proteomes" id="UP000254508"/>
    </source>
</evidence>
<dbReference type="Proteomes" id="UP000254508">
    <property type="component" value="Plasmid unnamed"/>
</dbReference>
<feature type="domain" description="Strawberry notch AAA" evidence="3">
    <location>
        <begin position="234"/>
        <end position="545"/>
    </location>
</feature>
<protein>
    <recommendedName>
        <fullName evidence="6">Helicase ATP-binding domain-containing protein</fullName>
    </recommendedName>
</protein>
<dbReference type="KEGG" id="err:DVR09_14825"/>
<dbReference type="Pfam" id="PF13872">
    <property type="entry name" value="AAA_34"/>
    <property type="match status" value="1"/>
</dbReference>
<evidence type="ECO:0000256" key="1">
    <source>
        <dbReference type="ARBA" id="ARBA00006992"/>
    </source>
</evidence>
<dbReference type="Gene3D" id="3.40.50.300">
    <property type="entry name" value="P-loop containing nucleotide triphosphate hydrolases"/>
    <property type="match status" value="1"/>
</dbReference>
<geneLocation type="plasmid" evidence="4 5">
    <name>unnamed</name>
</geneLocation>
<gene>
    <name evidence="4" type="ORF">DVR09_14825</name>
</gene>
<dbReference type="SUPFAM" id="SSF52540">
    <property type="entry name" value="P-loop containing nucleoside triphosphate hydrolases"/>
    <property type="match status" value="1"/>
</dbReference>
<dbReference type="InterPro" id="IPR039187">
    <property type="entry name" value="SNO_AAA"/>
</dbReference>
<evidence type="ECO:0000313" key="4">
    <source>
        <dbReference type="EMBL" id="AXK43729.1"/>
    </source>
</evidence>
<dbReference type="EMBL" id="CP031358">
    <property type="protein sequence ID" value="AXK43729.1"/>
    <property type="molecule type" value="Genomic_DNA"/>
</dbReference>
<dbReference type="OrthoDB" id="270332at2"/>
<evidence type="ECO:0008006" key="6">
    <source>
        <dbReference type="Google" id="ProtNLM"/>
    </source>
</evidence>
<feature type="domain" description="Strawberry notch helicase C" evidence="2">
    <location>
        <begin position="726"/>
        <end position="992"/>
    </location>
</feature>
<organism evidence="4 5">
    <name type="scientific">Erythrobacter aureus</name>
    <dbReference type="NCBI Taxonomy" id="2182384"/>
    <lineage>
        <taxon>Bacteria</taxon>
        <taxon>Pseudomonadati</taxon>
        <taxon>Pseudomonadota</taxon>
        <taxon>Alphaproteobacteria</taxon>
        <taxon>Sphingomonadales</taxon>
        <taxon>Erythrobacteraceae</taxon>
        <taxon>Erythrobacter/Porphyrobacter group</taxon>
        <taxon>Erythrobacter</taxon>
    </lineage>
</organism>
<dbReference type="Pfam" id="PF13871">
    <property type="entry name" value="Helicase_C_4"/>
    <property type="match status" value="1"/>
</dbReference>
<proteinExistence type="inferred from homology"/>
<name>A0A345YIH7_9SPHN</name>
<evidence type="ECO:0000259" key="3">
    <source>
        <dbReference type="Pfam" id="PF13872"/>
    </source>
</evidence>
<comment type="similarity">
    <text evidence="1">Belongs to the SBNO family.</text>
</comment>
<reference evidence="4 5" key="1">
    <citation type="submission" date="2018-07" db="EMBL/GenBank/DDBJ databases">
        <title>Genome sequence of Erythrobacter strain YH-07, an antagonistic bacterium isolated from Yellow Sea.</title>
        <authorList>
            <person name="Tang T."/>
            <person name="Liu Q."/>
            <person name="Sun X."/>
        </authorList>
    </citation>
    <scope>NUCLEOTIDE SEQUENCE [LARGE SCALE GENOMIC DNA]</scope>
    <source>
        <strain evidence="4 5">YH-07</strain>
        <plasmid evidence="4 5">unnamed</plasmid>
    </source>
</reference>
<dbReference type="InterPro" id="IPR026937">
    <property type="entry name" value="SBNO_Helicase_C_dom"/>
</dbReference>
<keyword evidence="5" id="KW-1185">Reference proteome</keyword>
<dbReference type="InterPro" id="IPR027417">
    <property type="entry name" value="P-loop_NTPase"/>
</dbReference>
<accession>A0A345YIH7</accession>
<dbReference type="PANTHER" id="PTHR12706">
    <property type="entry name" value="STRAWBERRY NOTCH-RELATED"/>
    <property type="match status" value="1"/>
</dbReference>
<dbReference type="InterPro" id="IPR026741">
    <property type="entry name" value="SNO"/>
</dbReference>